<accession>A0AB37YPP5</accession>
<evidence type="ECO:0000313" key="2">
    <source>
        <dbReference type="Proteomes" id="UP000195728"/>
    </source>
</evidence>
<reference evidence="1 2" key="1">
    <citation type="submission" date="2016-08" db="EMBL/GenBank/DDBJ databases">
        <authorList>
            <person name="Loux V."/>
            <person name="Rue O."/>
        </authorList>
    </citation>
    <scope>NUCLEOTIDE SEQUENCE [LARGE SCALE GENOMIC DNA]</scope>
    <source>
        <strain evidence="1 2">WSBC_10311</strain>
    </source>
</reference>
<proteinExistence type="predicted"/>
<name>A0AB37YPP5_9BACI</name>
<sequence>MSALIVSISCIKQFIERGDK</sequence>
<evidence type="ECO:0000313" key="1">
    <source>
        <dbReference type="EMBL" id="SCC21956.1"/>
    </source>
</evidence>
<comment type="caution">
    <text evidence="1">The sequence shown here is derived from an EMBL/GenBank/DDBJ whole genome shotgun (WGS) entry which is preliminary data.</text>
</comment>
<dbReference type="EMBL" id="FMBG01000012">
    <property type="protein sequence ID" value="SCC21956.1"/>
    <property type="molecule type" value="Genomic_DNA"/>
</dbReference>
<dbReference type="AlphaFoldDB" id="A0AB37YPP5"/>
<gene>
    <name evidence="1" type="ORF">BC10311_02033</name>
</gene>
<protein>
    <submittedName>
        <fullName evidence="1">Uncharacterized protein</fullName>
    </submittedName>
</protein>
<organism evidence="1 2">
    <name type="scientific">Bacillus wiedmannii</name>
    <dbReference type="NCBI Taxonomy" id="1890302"/>
    <lineage>
        <taxon>Bacteria</taxon>
        <taxon>Bacillati</taxon>
        <taxon>Bacillota</taxon>
        <taxon>Bacilli</taxon>
        <taxon>Bacillales</taxon>
        <taxon>Bacillaceae</taxon>
        <taxon>Bacillus</taxon>
        <taxon>Bacillus cereus group</taxon>
    </lineage>
</organism>
<dbReference type="Proteomes" id="UP000195728">
    <property type="component" value="Unassembled WGS sequence"/>
</dbReference>